<feature type="domain" description="Peptidase C76" evidence="5">
    <location>
        <begin position="115"/>
        <end position="261"/>
    </location>
</feature>
<evidence type="ECO:0000259" key="8">
    <source>
        <dbReference type="Pfam" id="PF20209"/>
    </source>
</evidence>
<comment type="similarity">
    <text evidence="1">Belongs to the helicase family.</text>
</comment>
<feature type="domain" description="Endonuclease/exonuclease/phosphatase" evidence="4">
    <location>
        <begin position="2354"/>
        <end position="2534"/>
    </location>
</feature>
<keyword evidence="1" id="KW-0227">DNA damage</keyword>
<evidence type="ECO:0000259" key="5">
    <source>
        <dbReference type="Pfam" id="PF04843"/>
    </source>
</evidence>
<dbReference type="Gene3D" id="3.90.70.120">
    <property type="match status" value="1"/>
</dbReference>
<feature type="compositionally biased region" description="Basic and acidic residues" evidence="3">
    <location>
        <begin position="454"/>
        <end position="464"/>
    </location>
</feature>
<dbReference type="Pfam" id="PF05970">
    <property type="entry name" value="PIF1"/>
    <property type="match status" value="1"/>
</dbReference>
<dbReference type="Pfam" id="PF20209">
    <property type="entry name" value="DUF6570"/>
    <property type="match status" value="1"/>
</dbReference>
<organism evidence="9 10">
    <name type="scientific">Oreochromis niloticus</name>
    <name type="common">Nile tilapia</name>
    <name type="synonym">Tilapia nilotica</name>
    <dbReference type="NCBI Taxonomy" id="8128"/>
    <lineage>
        <taxon>Eukaryota</taxon>
        <taxon>Metazoa</taxon>
        <taxon>Chordata</taxon>
        <taxon>Craniata</taxon>
        <taxon>Vertebrata</taxon>
        <taxon>Euteleostomi</taxon>
        <taxon>Actinopterygii</taxon>
        <taxon>Neopterygii</taxon>
        <taxon>Teleostei</taxon>
        <taxon>Neoteleostei</taxon>
        <taxon>Acanthomorphata</taxon>
        <taxon>Ovalentaria</taxon>
        <taxon>Cichlomorphae</taxon>
        <taxon>Cichliformes</taxon>
        <taxon>Cichlidae</taxon>
        <taxon>African cichlids</taxon>
        <taxon>Pseudocrenilabrinae</taxon>
        <taxon>Oreochromini</taxon>
        <taxon>Oreochromis</taxon>
    </lineage>
</organism>
<evidence type="ECO:0000259" key="6">
    <source>
        <dbReference type="Pfam" id="PF05970"/>
    </source>
</evidence>
<dbReference type="GeneTree" id="ENSGT00940000164296"/>
<dbReference type="Ensembl" id="ENSONIT00000075643.1">
    <property type="protein sequence ID" value="ENSONIP00000063711.1"/>
    <property type="gene ID" value="ENSONIG00000032450.1"/>
</dbReference>
<dbReference type="SUPFAM" id="SSF54001">
    <property type="entry name" value="Cysteine proteinases"/>
    <property type="match status" value="1"/>
</dbReference>
<comment type="catalytic activity">
    <reaction evidence="1">
        <text>ATP + H2O = ADP + phosphate + H(+)</text>
        <dbReference type="Rhea" id="RHEA:13065"/>
        <dbReference type="ChEBI" id="CHEBI:15377"/>
        <dbReference type="ChEBI" id="CHEBI:15378"/>
        <dbReference type="ChEBI" id="CHEBI:30616"/>
        <dbReference type="ChEBI" id="CHEBI:43474"/>
        <dbReference type="ChEBI" id="CHEBI:456216"/>
        <dbReference type="EC" id="5.6.2.3"/>
    </reaction>
</comment>
<keyword evidence="1" id="KW-0067">ATP-binding</keyword>
<dbReference type="GO" id="GO:0016787">
    <property type="term" value="F:hydrolase activity"/>
    <property type="evidence" value="ECO:0007669"/>
    <property type="project" value="UniProtKB-KW"/>
</dbReference>
<dbReference type="InterPro" id="IPR005135">
    <property type="entry name" value="Endo/exonuclease/phosphatase"/>
</dbReference>
<proteinExistence type="inferred from homology"/>
<reference evidence="9" key="2">
    <citation type="submission" date="2025-09" db="UniProtKB">
        <authorList>
            <consortium name="Ensembl"/>
        </authorList>
    </citation>
    <scope>IDENTIFICATION</scope>
</reference>
<evidence type="ECO:0000256" key="3">
    <source>
        <dbReference type="SAM" id="MobiDB-lite"/>
    </source>
</evidence>
<feature type="domain" description="DUF6570" evidence="8">
    <location>
        <begin position="872"/>
        <end position="999"/>
    </location>
</feature>
<dbReference type="Pfam" id="PF03372">
    <property type="entry name" value="Exo_endo_phos"/>
    <property type="match status" value="1"/>
</dbReference>
<evidence type="ECO:0000256" key="2">
    <source>
        <dbReference type="SAM" id="Coils"/>
    </source>
</evidence>
<dbReference type="GO" id="GO:0005524">
    <property type="term" value="F:ATP binding"/>
    <property type="evidence" value="ECO:0007669"/>
    <property type="project" value="UniProtKB-KW"/>
</dbReference>
<dbReference type="GO" id="GO:0000723">
    <property type="term" value="P:telomere maintenance"/>
    <property type="evidence" value="ECO:0007669"/>
    <property type="project" value="InterPro"/>
</dbReference>
<dbReference type="SUPFAM" id="SSF52540">
    <property type="entry name" value="P-loop containing nucleoside triphosphate hydrolases"/>
    <property type="match status" value="2"/>
</dbReference>
<protein>
    <recommendedName>
        <fullName evidence="1">ATP-dependent DNA helicase</fullName>
        <ecNumber evidence="1">5.6.2.3</ecNumber>
    </recommendedName>
</protein>
<reference evidence="9" key="1">
    <citation type="submission" date="2025-08" db="UniProtKB">
        <authorList>
            <consortium name="Ensembl"/>
        </authorList>
    </citation>
    <scope>IDENTIFICATION</scope>
</reference>
<keyword evidence="1" id="KW-0547">Nucleotide-binding</keyword>
<feature type="domain" description="DNA helicase Pif1-like DEAD-box helicase" evidence="6">
    <location>
        <begin position="1843"/>
        <end position="2058"/>
    </location>
</feature>
<feature type="compositionally biased region" description="Polar residues" evidence="3">
    <location>
        <begin position="367"/>
        <end position="381"/>
    </location>
</feature>
<dbReference type="Gene3D" id="3.40.50.300">
    <property type="entry name" value="P-loop containing nucleotide triphosphate hydrolases"/>
    <property type="match status" value="1"/>
</dbReference>
<feature type="region of interest" description="Disordered" evidence="3">
    <location>
        <begin position="1796"/>
        <end position="1816"/>
    </location>
</feature>
<dbReference type="InterPro" id="IPR051055">
    <property type="entry name" value="PIF1_helicase"/>
</dbReference>
<comment type="cofactor">
    <cofactor evidence="1">
        <name>Mg(2+)</name>
        <dbReference type="ChEBI" id="CHEBI:18420"/>
    </cofactor>
</comment>
<sequence>MPRKGQRSQSQKLRWQKQREQVNVSEIGEQVKVSVTSIPSPEVQSSAQTAAVSYADVVKRGVPSACVSDAKVQQVIQTEPQVTVQTQHDGEAPGPSHVQVTNSESRPRVSSICASRSQASPKYGKYRNQQCMANSLVFLSFLHEDEFITRADLNSVLDKGHAMHSDARKRFVNSVFLACDELPTVVSSRRHKYQVDMSQFAHYGTFDGTAHLPSLEQGLQCLASAVRYALLVMGGNVIAVCRLTSGEYAYFDPHSRKSTGMPLSLAVSGGTAVMLKFTRLNYMIDRIKCLYRMFSIAPTCTYELQPVEFHSENAADQRDANQTTEYRQTAVSVPAAALNEPVHELNSQTTTEQTRKTATETVITEVTSSRVDYSDETAATENKNRPSDYLQKETSASSVRETQVISDAVPQNDSNTASCSIKTTQELSHNLLKRNKHRRERFRRRSLAQQTLPQRKENQKKKEQQMYAFDETFKAKKKNSSRKSNDPDHRQKKRVYKNNLYKINATYREKQTEHLRKIYRERDDFKEKQKEQLRRIYRESANIRERKRERVIRSYKDSPIFREKQREHIRRTYRESPVFREKQKEYIRRTYRESPVFREKQKEYIRRTYKESPVFREKQKDYIRRTYRESPVFREKQKDYIRRTYRESPVFRERQKDIIRRTYRESPVFREKQKERIRRTYRTCAEFRDKHKAYMRSYVYNLYKDSEEFKQKKRSYIIKRYGEERQFQQQHKENMRERMRVKYWNGFSFRQMHNIRCAMKIKRKYRQMHRPAESLQSHPDNSLMNEAISRFRSNIKSAPSYVCTICLKASFPNQVKICKRENYSKHQTVAQQCLTGKFVHMCDEACNDQCSFPDERKKEYICHTCHSSLKSGRMPRLAAVNGLDLQDIPAELCDLNILERHLIAKCIPFAKIIPLPKGRQRLIRGNVVCVPSEVQQTVDSLPRLRSQSQIMRIKLKRRLCYKGHQLFQTVTWSKLIQALRKLKQIHPQYTDIVIRDDALLCDPTLPDDDSSDEASMASDDYDEADLMEIDNYEKDALLSESESVSEQDVNMQSCDEQPEEQNPEEPESDLNNGGFALESCLQPVDISEEILCFTDNTYCVAPAERNNPVSFFRTPHLEAMAFPVQFPTGQNTLDEKRRLKLTPSAYFKSRLFNIDARFAKDTNYLFFSQFVTEIHLANSSMTIQLRKGKTMTKDGRKITSGMLQSKTEVEKLVRNKDAIRFMQPLRGTPAYWQKTTRDLFSMVRQIGTPQFFVTFSAAEMRWPEVIQAIKRQQGEEVDFEALEWSEKCEILRSNPVTTMRMFDKRVEALFRDLLFSPAQPLGEIIDYFYRVEFQHRGSPHIHMLLWIREKVEVDVDDDQTVCDFVDRYISAQLPDPEKQPELHKKVTELQKHSKNHTKTCFKSVNSGCRFGFPKPPATRTMIVRQDEDSDTEAAKAKLRPLLNLLKEPEAASLTIEQILSRCNLTMNEYEQCLQDINKKTALILKRDPKDCWINNYNPHLLEAWNANLDVSFILNAYSCIEYLCKYITKKESGLSEYLKTVIDNSAKNTVNECDEMRAVMQAYSKKREISAQECVTRVCGLKMKKCSRSVVFVPTDDNPVKMSRPMSYLETTTHDSCNIWMTSLSDKYKCRPETPEYEEMSLADFAALCRLVSGPNEGKDVLPLLNQLGFVQRRKNDKPAIIRYYHCSQEKDPEQYYGRLLRLYLPHRSEQELKPQGFQTYQSFYNSGFVRLPCSDHSESVKRVVKRNKDKYEKNSEDIESALEEFEQNRDVVIDEWCNLAPESEVVRLQCDENLPERQSDDENEQENVPDYSRQSDAVTEIRAIREQPAVDPAVVRVMYQNLNQKQACVFYAIRDWCIQCVCGLNPDPFFYYINGGAGTGKSHLIKCIHSEASKILSRLPANAEEADISNPTVLLTSFTGTAAFSINGSTLHSLLKLPRSLKPPIQGLGNQLDEVRSELMNAEIIVIDEISMVSKPLFAYVDARLKQIKGTQRPFGGMSVLAVGDFYQLPPVRQSKPLCVYDPEQIDLWQEHFQMITLTEIMRQKDDVAFAEMLNRIRVKEKTDELSQCDRDLLSQAVTAPEECPIEVLHIYATNKNVESHNTDTLKKLHSNIIIINADDFQKDKRTGRMARRDKPFTGGRNDLPDTLNVAEGARVMLTRNLDTLNGLVNGAFGILIKVVRSENDGQIIKLGLRMDNRQPMRHNRSSNAASDDLVYIERAEENLKFKGAVRRQFPLKLAFACTIHKTQGLTTQTAVVSMKNIFEPGMAYVALSRVTSLSGLYLQDLDEKKIYANPEVTAALQTMRQASIEEMMPLLQVRETASRPDTLTLIHHNTEGLPSHISDIKSHHEMCLADVLCLTESHLQGSFVADSLHLDGYTMFKRNRHVSYTNFPHMASRSGGGVVVYLRNHFQVQVKQYLHNVTDLEFLVLKVQAPFPALIAVVYRPPDYSLTPFMQNLVSLLDSLEIMDCHPIIVCGDFNENQLQSGRKQILEQFQSRGYSQLITSATTDKNTLLDLIFVSQPQQNLHSGVLRTYYSYHNPVFCVLSSSQS</sequence>
<dbReference type="InParanoid" id="A0A669DY35"/>
<dbReference type="GO" id="GO:0043139">
    <property type="term" value="F:5'-3' DNA helicase activity"/>
    <property type="evidence" value="ECO:0007669"/>
    <property type="project" value="UniProtKB-EC"/>
</dbReference>
<keyword evidence="1" id="KW-0234">DNA repair</keyword>
<dbReference type="InterPro" id="IPR038765">
    <property type="entry name" value="Papain-like_cys_pep_sf"/>
</dbReference>
<feature type="region of interest" description="Disordered" evidence="3">
    <location>
        <begin position="1004"/>
        <end position="1023"/>
    </location>
</feature>
<feature type="domain" description="Helitron helicase-like" evidence="7">
    <location>
        <begin position="1146"/>
        <end position="1345"/>
    </location>
</feature>
<dbReference type="InterPro" id="IPR036691">
    <property type="entry name" value="Endo/exonu/phosph_ase_sf"/>
</dbReference>
<dbReference type="InterPro" id="IPR010285">
    <property type="entry name" value="DNA_helicase_pif1-like_DEAD"/>
</dbReference>
<dbReference type="Gene3D" id="3.60.10.10">
    <property type="entry name" value="Endonuclease/exonuclease/phosphatase"/>
    <property type="match status" value="1"/>
</dbReference>
<keyword evidence="1" id="KW-0378">Hydrolase</keyword>
<dbReference type="GO" id="GO:0006281">
    <property type="term" value="P:DNA repair"/>
    <property type="evidence" value="ECO:0007669"/>
    <property type="project" value="UniProtKB-KW"/>
</dbReference>
<evidence type="ECO:0000313" key="9">
    <source>
        <dbReference type="Ensembl" id="ENSONIP00000063711.1"/>
    </source>
</evidence>
<keyword evidence="1" id="KW-0347">Helicase</keyword>
<feature type="compositionally biased region" description="Acidic residues" evidence="3">
    <location>
        <begin position="1056"/>
        <end position="1068"/>
    </location>
</feature>
<dbReference type="EC" id="5.6.2.3" evidence="1"/>
<feature type="compositionally biased region" description="Polar residues" evidence="3">
    <location>
        <begin position="392"/>
        <end position="428"/>
    </location>
</feature>
<feature type="region of interest" description="Disordered" evidence="3">
    <location>
        <begin position="85"/>
        <end position="114"/>
    </location>
</feature>
<dbReference type="InterPro" id="IPR027417">
    <property type="entry name" value="P-loop_NTPase"/>
</dbReference>
<keyword evidence="10" id="KW-1185">Reference proteome</keyword>
<evidence type="ECO:0000259" key="4">
    <source>
        <dbReference type="Pfam" id="PF03372"/>
    </source>
</evidence>
<accession>A0A669DY35</accession>
<dbReference type="InterPro" id="IPR025476">
    <property type="entry name" value="Helitron_helicase-like"/>
</dbReference>
<dbReference type="PANTHER" id="PTHR47642:SF5">
    <property type="entry name" value="ATP-DEPENDENT DNA HELICASE"/>
    <property type="match status" value="1"/>
</dbReference>
<feature type="region of interest" description="Disordered" evidence="3">
    <location>
        <begin position="367"/>
        <end position="495"/>
    </location>
</feature>
<dbReference type="SUPFAM" id="SSF56219">
    <property type="entry name" value="DNase I-like"/>
    <property type="match status" value="1"/>
</dbReference>
<dbReference type="PANTHER" id="PTHR47642">
    <property type="entry name" value="ATP-DEPENDENT DNA HELICASE"/>
    <property type="match status" value="1"/>
</dbReference>
<evidence type="ECO:0000259" key="7">
    <source>
        <dbReference type="Pfam" id="PF14214"/>
    </source>
</evidence>
<keyword evidence="1" id="KW-0233">DNA recombination</keyword>
<feature type="region of interest" description="Disordered" evidence="3">
    <location>
        <begin position="1038"/>
        <end position="1074"/>
    </location>
</feature>
<evidence type="ECO:0000256" key="1">
    <source>
        <dbReference type="RuleBase" id="RU363044"/>
    </source>
</evidence>
<keyword evidence="2" id="KW-0175">Coiled coil</keyword>
<feature type="compositionally biased region" description="Polar residues" evidence="3">
    <location>
        <begin position="1040"/>
        <end position="1055"/>
    </location>
</feature>
<feature type="region of interest" description="Disordered" evidence="3">
    <location>
        <begin position="1"/>
        <end position="21"/>
    </location>
</feature>
<dbReference type="CDD" id="cd18809">
    <property type="entry name" value="SF1_C_RecD"/>
    <property type="match status" value="1"/>
</dbReference>
<dbReference type="GO" id="GO:0006310">
    <property type="term" value="P:DNA recombination"/>
    <property type="evidence" value="ECO:0007669"/>
    <property type="project" value="UniProtKB-KW"/>
</dbReference>
<dbReference type="InterPro" id="IPR006928">
    <property type="entry name" value="Herpes_teg_USP"/>
</dbReference>
<dbReference type="Pfam" id="PF14214">
    <property type="entry name" value="Helitron_like_N"/>
    <property type="match status" value="1"/>
</dbReference>
<evidence type="ECO:0000313" key="10">
    <source>
        <dbReference type="Proteomes" id="UP000005207"/>
    </source>
</evidence>
<dbReference type="InterPro" id="IPR046700">
    <property type="entry name" value="DUF6570"/>
</dbReference>
<feature type="compositionally biased region" description="Basic residues" evidence="3">
    <location>
        <begin position="431"/>
        <end position="446"/>
    </location>
</feature>
<feature type="coiled-coil region" evidence="2">
    <location>
        <begin position="1742"/>
        <end position="1776"/>
    </location>
</feature>
<name>A0A669DY35_ORENI</name>
<dbReference type="Pfam" id="PF04843">
    <property type="entry name" value="Herpes_teg_N"/>
    <property type="match status" value="1"/>
</dbReference>
<dbReference type="Proteomes" id="UP000005207">
    <property type="component" value="Unplaced"/>
</dbReference>